<protein>
    <recommendedName>
        <fullName evidence="1 9">Mitogen-activated protein kinase</fullName>
        <ecNumber evidence="1 9">2.7.11.24</ecNumber>
    </recommendedName>
</protein>
<feature type="region of interest" description="Disordered" evidence="10">
    <location>
        <begin position="1102"/>
        <end position="1174"/>
    </location>
</feature>
<dbReference type="InterPro" id="IPR011009">
    <property type="entry name" value="Kinase-like_dom_sf"/>
</dbReference>
<dbReference type="InterPro" id="IPR017441">
    <property type="entry name" value="Protein_kinase_ATP_BS"/>
</dbReference>
<feature type="binding site" evidence="8">
    <location>
        <position position="39"/>
    </location>
    <ligand>
        <name>ATP</name>
        <dbReference type="ChEBI" id="CHEBI:30616"/>
    </ligand>
</feature>
<dbReference type="SMART" id="SM00220">
    <property type="entry name" value="S_TKc"/>
    <property type="match status" value="1"/>
</dbReference>
<evidence type="ECO:0000256" key="6">
    <source>
        <dbReference type="ARBA" id="ARBA00022840"/>
    </source>
</evidence>
<organism evidence="13 14">
    <name type="scientific">Malassezia arunalokei</name>
    <dbReference type="NCBI Taxonomy" id="1514897"/>
    <lineage>
        <taxon>Eukaryota</taxon>
        <taxon>Fungi</taxon>
        <taxon>Dikarya</taxon>
        <taxon>Basidiomycota</taxon>
        <taxon>Ustilaginomycotina</taxon>
        <taxon>Malasseziomycetes</taxon>
        <taxon>Malasseziales</taxon>
        <taxon>Malasseziaceae</taxon>
        <taxon>Malassezia</taxon>
    </lineage>
</organism>
<keyword evidence="6 8" id="KW-0067">ATP-binding</keyword>
<feature type="compositionally biased region" description="Basic and acidic residues" evidence="10">
    <location>
        <begin position="574"/>
        <end position="585"/>
    </location>
</feature>
<proteinExistence type="inferred from homology"/>
<feature type="compositionally biased region" description="Polar residues" evidence="10">
    <location>
        <begin position="1144"/>
        <end position="1157"/>
    </location>
</feature>
<dbReference type="SUPFAM" id="SSF56112">
    <property type="entry name" value="Protein kinase-like (PK-like)"/>
    <property type="match status" value="1"/>
</dbReference>
<keyword evidence="3 9" id="KW-0808">Transferase</keyword>
<comment type="activity regulation">
    <text evidence="9">Activated by threonine and tyrosine phosphorylation.</text>
</comment>
<dbReference type="EC" id="2.7.11.24" evidence="1 9"/>
<dbReference type="InterPro" id="IPR007219">
    <property type="entry name" value="XnlR_reg_dom"/>
</dbReference>
<dbReference type="Pfam" id="PF04082">
    <property type="entry name" value="Fungal_trans"/>
    <property type="match status" value="1"/>
</dbReference>
<dbReference type="InterPro" id="IPR000719">
    <property type="entry name" value="Prot_kinase_dom"/>
</dbReference>
<evidence type="ECO:0000313" key="14">
    <source>
        <dbReference type="Proteomes" id="UP001217582"/>
    </source>
</evidence>
<comment type="cofactor">
    <cofactor evidence="9">
        <name>Mg(2+)</name>
        <dbReference type="ChEBI" id="CHEBI:18420"/>
    </cofactor>
</comment>
<dbReference type="PROSITE" id="PS01351">
    <property type="entry name" value="MAPK"/>
    <property type="match status" value="1"/>
</dbReference>
<keyword evidence="11" id="KW-0812">Transmembrane</keyword>
<evidence type="ECO:0000256" key="2">
    <source>
        <dbReference type="ARBA" id="ARBA00022527"/>
    </source>
</evidence>
<evidence type="ECO:0000256" key="5">
    <source>
        <dbReference type="ARBA" id="ARBA00022777"/>
    </source>
</evidence>
<keyword evidence="4 8" id="KW-0547">Nucleotide-binding</keyword>
<keyword evidence="9" id="KW-0460">Magnesium</keyword>
<evidence type="ECO:0000256" key="9">
    <source>
        <dbReference type="RuleBase" id="RU361165"/>
    </source>
</evidence>
<evidence type="ECO:0000256" key="10">
    <source>
        <dbReference type="SAM" id="MobiDB-lite"/>
    </source>
</evidence>
<dbReference type="PROSITE" id="PS50011">
    <property type="entry name" value="PROTEIN_KINASE_DOM"/>
    <property type="match status" value="1"/>
</dbReference>
<dbReference type="GO" id="GO:0008270">
    <property type="term" value="F:zinc ion binding"/>
    <property type="evidence" value="ECO:0007669"/>
    <property type="project" value="InterPro"/>
</dbReference>
<keyword evidence="5 9" id="KW-0418">Kinase</keyword>
<dbReference type="CDD" id="cd07834">
    <property type="entry name" value="STKc_MAPK"/>
    <property type="match status" value="1"/>
</dbReference>
<evidence type="ECO:0000256" key="11">
    <source>
        <dbReference type="SAM" id="Phobius"/>
    </source>
</evidence>
<feature type="region of interest" description="Disordered" evidence="10">
    <location>
        <begin position="570"/>
        <end position="612"/>
    </location>
</feature>
<gene>
    <name evidence="13" type="ORF">MARU1_001129</name>
</gene>
<dbReference type="GO" id="GO:0004707">
    <property type="term" value="F:MAP kinase activity"/>
    <property type="evidence" value="ECO:0007669"/>
    <property type="project" value="UniProtKB-EC"/>
</dbReference>
<dbReference type="PROSITE" id="PS00108">
    <property type="entry name" value="PROTEIN_KINASE_ST"/>
    <property type="match status" value="1"/>
</dbReference>
<evidence type="ECO:0000256" key="3">
    <source>
        <dbReference type="ARBA" id="ARBA00022679"/>
    </source>
</evidence>
<feature type="transmembrane region" description="Helical" evidence="11">
    <location>
        <begin position="972"/>
        <end position="991"/>
    </location>
</feature>
<name>A0AAJ6CJD2_9BASI</name>
<dbReference type="InterPro" id="IPR050117">
    <property type="entry name" value="MAPK"/>
</dbReference>
<dbReference type="GO" id="GO:0005524">
    <property type="term" value="F:ATP binding"/>
    <property type="evidence" value="ECO:0007669"/>
    <property type="project" value="UniProtKB-UniRule"/>
</dbReference>
<reference evidence="13 14" key="1">
    <citation type="submission" date="2023-03" db="EMBL/GenBank/DDBJ databases">
        <title>Mating type loci evolution in Malassezia.</title>
        <authorList>
            <person name="Coelho M.A."/>
        </authorList>
    </citation>
    <scope>NUCLEOTIDE SEQUENCE [LARGE SCALE GENOMIC DNA]</scope>
    <source>
        <strain evidence="13 14">CBS 13387</strain>
    </source>
</reference>
<keyword evidence="14" id="KW-1185">Reference proteome</keyword>
<keyword evidence="2 9" id="KW-0723">Serine/threonine-protein kinase</keyword>
<feature type="transmembrane region" description="Helical" evidence="11">
    <location>
        <begin position="1037"/>
        <end position="1055"/>
    </location>
</feature>
<keyword evidence="11" id="KW-0472">Membrane</keyword>
<feature type="region of interest" description="Disordered" evidence="10">
    <location>
        <begin position="433"/>
        <end position="485"/>
    </location>
</feature>
<comment type="similarity">
    <text evidence="9">Belongs to the protein kinase superfamily. Ser/Thr protein kinase family. MAP kinase subfamily.</text>
</comment>
<keyword evidence="11" id="KW-1133">Transmembrane helix</keyword>
<dbReference type="InterPro" id="IPR003527">
    <property type="entry name" value="MAP_kinase_CS"/>
</dbReference>
<dbReference type="GO" id="GO:0006351">
    <property type="term" value="P:DNA-templated transcription"/>
    <property type="evidence" value="ECO:0007669"/>
    <property type="project" value="InterPro"/>
</dbReference>
<keyword evidence="7" id="KW-0539">Nucleus</keyword>
<evidence type="ECO:0000256" key="8">
    <source>
        <dbReference type="PROSITE-ProRule" id="PRU10141"/>
    </source>
</evidence>
<feature type="compositionally biased region" description="Basic and acidic residues" evidence="10">
    <location>
        <begin position="449"/>
        <end position="473"/>
    </location>
</feature>
<dbReference type="Pfam" id="PF00069">
    <property type="entry name" value="Pkinase"/>
    <property type="match status" value="2"/>
</dbReference>
<evidence type="ECO:0000256" key="7">
    <source>
        <dbReference type="ARBA" id="ARBA00023242"/>
    </source>
</evidence>
<dbReference type="InterPro" id="IPR008271">
    <property type="entry name" value="Ser/Thr_kinase_AS"/>
</dbReference>
<dbReference type="PROSITE" id="PS00107">
    <property type="entry name" value="PROTEIN_KINASE_ATP"/>
    <property type="match status" value="1"/>
</dbReference>
<evidence type="ECO:0000256" key="4">
    <source>
        <dbReference type="ARBA" id="ARBA00022741"/>
    </source>
</evidence>
<dbReference type="PANTHER" id="PTHR24055">
    <property type="entry name" value="MITOGEN-ACTIVATED PROTEIN KINASE"/>
    <property type="match status" value="1"/>
</dbReference>
<sequence length="1291" mass="145534">MPFRVKKRYTLVRELGIGSYGCVALAYDSETDRHVAIKKMTRFFGKDVLTRRVLREVVCLRHLLDCPNIVEVIEFDVSFIEFNEVYLVLLACDADMFQIIRSTQELTHAHIKYFLVQLLRAVHYMHTAHIVHRDLKPSNLLVNANCTLCVCDFGMSRAFDSDNAEYLEKLASLGDPCTWDAAFKNFDSGMRESFYVNSIDITPAKEVSLRTDPSDHNTFLRFATVISDDEKQEGSLPEMSNPVHYPGAPLTDYVSTRWYRAPEIMLCCHGGYGPAMDMWSVGCILAELLGRTPVFPGSDYVDQLARIHKVLGNPPESIRASVGSERAKEHLEAMGDSPGIPWSHIYPDAPEQALDLLSRMLQWDPQKRITAGEALSHPWLRRYREASYSAKTAQPFTRFDDLEYIFTPSEFKRAFEEESAAILREFQMAQKELSSSETTSSPQSSSSTCHDDVPVYESDTRTYMESEDGRETPSSEVDPALSLAPNSAYDLPSGVNSSFIPGSMMSSRQRGSFLKHLVEPDAEAECILPAQSAIAANKSVTGKYRAIMILDGKLGFLHKRMDSLYQEIKHKKLKSDPQHSKKSDHGMSASYESFSGSVSDGEGSDTDNSDTGLEELRTSLEPETISSAVRSLPGNQQLSLSHSFIPTKAKEVLDMEFFSPVMQESFTHCLGRKQDVYRLINMYFEKLNILRHPMPEDIMAQALDGVYEHDGQITETNLSKFCLVVAVVGITVLFLNVSYPELISKLELDTSQLDCDAPRRLTNIAKIACGATQNLNREDHYVILAYGILSRYYFVTGNQGRSWAAVVEMVRLAHSLGLHRDGTVFDLDPETCEQRRMIWALVYPPAQNHSLGYGRPPLIVNIMTDTRPPHPVTPIEQVPESIRHLFKKADPPNLLTINMIRVQFAKFLSVLCLELHSVVKTFTYSKVLKLHMEFKAFVSNLPFYFQVNPMHGSLSLSPECDEHFPFLKLQRCYLWFDIAFFYLSLHCPYLLRMLGRNNQKQRYMLSYDSCMDAVKLSLAMRHNLLKDMPDNNRTTLLAFRWFNTTVVAGILLLLTPPGKNADTLRGFMEEFIAWRQKQQYLGREVESQKDIATIRAFLHEDTRRSQGDSTLSEPDAQPSETVDTKRRRTHYDNGTSNDEKNRSSETSASPANDQNPKLQGFPAGPWPSGDLPLDMSVHTPGMFMWPDSQSMDQGSNVLHEALTGLPSELPTIPMFTDPSAPSSAGVGMPVPTLNLGGMFRLPSILPQDGMSPRTMMPIWPMNAGSMPNASQALKVDVTHQDQDTHELLNLW</sequence>
<feature type="domain" description="Protein kinase" evidence="12">
    <location>
        <begin position="9"/>
        <end position="380"/>
    </location>
</feature>
<dbReference type="GO" id="GO:0003677">
    <property type="term" value="F:DNA binding"/>
    <property type="evidence" value="ECO:0007669"/>
    <property type="project" value="InterPro"/>
</dbReference>
<evidence type="ECO:0000259" key="12">
    <source>
        <dbReference type="PROSITE" id="PS50011"/>
    </source>
</evidence>
<feature type="compositionally biased region" description="Low complexity" evidence="10">
    <location>
        <begin position="435"/>
        <end position="448"/>
    </location>
</feature>
<dbReference type="Gene3D" id="3.30.200.20">
    <property type="entry name" value="Phosphorylase Kinase, domain 1"/>
    <property type="match status" value="1"/>
</dbReference>
<evidence type="ECO:0000313" key="13">
    <source>
        <dbReference type="EMBL" id="WFD15114.1"/>
    </source>
</evidence>
<dbReference type="Proteomes" id="UP001217582">
    <property type="component" value="Chromosome 2"/>
</dbReference>
<dbReference type="CDD" id="cd12148">
    <property type="entry name" value="fungal_TF_MHR"/>
    <property type="match status" value="1"/>
</dbReference>
<dbReference type="FunFam" id="1.10.510.10:FF:000624">
    <property type="entry name" value="Mitogen-activated protein kinase"/>
    <property type="match status" value="1"/>
</dbReference>
<comment type="catalytic activity">
    <reaction evidence="9">
        <text>L-threonyl-[protein] + ATP = O-phospho-L-threonyl-[protein] + ADP + H(+)</text>
        <dbReference type="Rhea" id="RHEA:46608"/>
        <dbReference type="Rhea" id="RHEA-COMP:11060"/>
        <dbReference type="Rhea" id="RHEA-COMP:11605"/>
        <dbReference type="ChEBI" id="CHEBI:15378"/>
        <dbReference type="ChEBI" id="CHEBI:30013"/>
        <dbReference type="ChEBI" id="CHEBI:30616"/>
        <dbReference type="ChEBI" id="CHEBI:61977"/>
        <dbReference type="ChEBI" id="CHEBI:456216"/>
        <dbReference type="EC" id="2.7.11.24"/>
    </reaction>
</comment>
<accession>A0AAJ6CJD2</accession>
<dbReference type="Gene3D" id="1.10.510.10">
    <property type="entry name" value="Transferase(Phosphotransferase) domain 1"/>
    <property type="match status" value="1"/>
</dbReference>
<evidence type="ECO:0000256" key="1">
    <source>
        <dbReference type="ARBA" id="ARBA00012411"/>
    </source>
</evidence>
<dbReference type="EMBL" id="CP119917">
    <property type="protein sequence ID" value="WFD15114.1"/>
    <property type="molecule type" value="Genomic_DNA"/>
</dbReference>